<dbReference type="EC" id="2.7.1.144" evidence="6"/>
<gene>
    <name evidence="8" type="ORF">HMPREF9709_00030</name>
</gene>
<keyword evidence="9" id="KW-1185">Reference proteome</keyword>
<keyword evidence="2 6" id="KW-0808">Transferase</keyword>
<name>H3NL19_9FIRM</name>
<keyword evidence="3 6" id="KW-0547">Nucleotide-binding</keyword>
<keyword evidence="5 6" id="KW-0067">ATP-binding</keyword>
<dbReference type="RefSeq" id="WP_005396802.1">
    <property type="nucleotide sequence ID" value="NZ_JH601088.1"/>
</dbReference>
<evidence type="ECO:0000313" key="9">
    <source>
        <dbReference type="Proteomes" id="UP000004191"/>
    </source>
</evidence>
<evidence type="ECO:0000313" key="8">
    <source>
        <dbReference type="EMBL" id="EHR36275.1"/>
    </source>
</evidence>
<comment type="pathway">
    <text evidence="6">Carbohydrate metabolism; D-tagatose 6-phosphate degradation; D-glyceraldehyde 3-phosphate and glycerone phosphate from D-tagatose 6-phosphate: step 1/2.</text>
</comment>
<dbReference type="PANTHER" id="PTHR46566:SF1">
    <property type="entry name" value="1-PHOSPHOFRUCTOKINASE"/>
    <property type="match status" value="1"/>
</dbReference>
<evidence type="ECO:0000256" key="6">
    <source>
        <dbReference type="PIRNR" id="PIRNR000535"/>
    </source>
</evidence>
<evidence type="ECO:0000259" key="7">
    <source>
        <dbReference type="Pfam" id="PF00294"/>
    </source>
</evidence>
<comment type="similarity">
    <text evidence="6">Belongs to the carbohydrate kinase PfkB family. LacC subfamily.</text>
</comment>
<comment type="catalytic activity">
    <reaction evidence="6">
        <text>D-tagatofuranose 6-phosphate + ATP = D-tagatofuranose 1,6-bisphosphate + ADP + H(+)</text>
        <dbReference type="Rhea" id="RHEA:12420"/>
        <dbReference type="ChEBI" id="CHEBI:15378"/>
        <dbReference type="ChEBI" id="CHEBI:30616"/>
        <dbReference type="ChEBI" id="CHEBI:58694"/>
        <dbReference type="ChEBI" id="CHEBI:58695"/>
        <dbReference type="ChEBI" id="CHEBI:456216"/>
        <dbReference type="EC" id="2.7.1.144"/>
    </reaction>
</comment>
<dbReference type="InterPro" id="IPR017583">
    <property type="entry name" value="Tagatose/fructose_Pkinase"/>
</dbReference>
<dbReference type="eggNOG" id="COG1105">
    <property type="taxonomic scope" value="Bacteria"/>
</dbReference>
<dbReference type="PIRSF" id="PIRSF000535">
    <property type="entry name" value="1PFK/6PFK/LacC"/>
    <property type="match status" value="1"/>
</dbReference>
<comment type="caution">
    <text evidence="8">The sequence shown here is derived from an EMBL/GenBank/DDBJ whole genome shotgun (WGS) entry which is preliminary data.</text>
</comment>
<dbReference type="GO" id="GO:0009024">
    <property type="term" value="F:tagatose-6-phosphate kinase activity"/>
    <property type="evidence" value="ECO:0007669"/>
    <property type="project" value="UniProtKB-EC"/>
</dbReference>
<dbReference type="PROSITE" id="PS00583">
    <property type="entry name" value="PFKB_KINASES_1"/>
    <property type="match status" value="1"/>
</dbReference>
<evidence type="ECO:0000256" key="3">
    <source>
        <dbReference type="ARBA" id="ARBA00022741"/>
    </source>
</evidence>
<dbReference type="GO" id="GO:0005524">
    <property type="term" value="F:ATP binding"/>
    <property type="evidence" value="ECO:0007669"/>
    <property type="project" value="UniProtKB-KW"/>
</dbReference>
<dbReference type="HOGENOM" id="CLU_050013_1_0_9"/>
<dbReference type="EMBL" id="AGEI01000002">
    <property type="protein sequence ID" value="EHR36275.1"/>
    <property type="molecule type" value="Genomic_DNA"/>
</dbReference>
<dbReference type="GO" id="GO:0008443">
    <property type="term" value="F:phosphofructokinase activity"/>
    <property type="evidence" value="ECO:0007669"/>
    <property type="project" value="TreeGrafter"/>
</dbReference>
<protein>
    <recommendedName>
        <fullName evidence="6">Tagatose-6-phosphate kinase</fullName>
        <ecNumber evidence="6">2.7.1.144</ecNumber>
    </recommendedName>
</protein>
<dbReference type="InterPro" id="IPR029056">
    <property type="entry name" value="Ribokinase-like"/>
</dbReference>
<evidence type="ECO:0000256" key="5">
    <source>
        <dbReference type="ARBA" id="ARBA00022840"/>
    </source>
</evidence>
<accession>H3NL19</accession>
<dbReference type="NCBIfam" id="TIGR03168">
    <property type="entry name" value="1-PFK"/>
    <property type="match status" value="1"/>
</dbReference>
<dbReference type="Proteomes" id="UP000004191">
    <property type="component" value="Unassembled WGS sequence"/>
</dbReference>
<dbReference type="Gene3D" id="3.40.1190.20">
    <property type="match status" value="1"/>
</dbReference>
<evidence type="ECO:0000256" key="2">
    <source>
        <dbReference type="ARBA" id="ARBA00022679"/>
    </source>
</evidence>
<evidence type="ECO:0000256" key="4">
    <source>
        <dbReference type="ARBA" id="ARBA00022777"/>
    </source>
</evidence>
<sequence length="308" mass="34355">MIYTVTLNPSLDIIYTSDKFEEAGYTISNSTHRYAGGKGVNISRMLHNLGIPSYATGFIGGYPGSFIKHWFEENKEDHFFIEVEDSSRINTRLRTDDKQFTLVGVNPSIPNEKLEALLFFLSRIQEGDVVVMGGSIPNNIDDDIYTRIAEICNANKAEFVIDVPAERLLDLAKYRPLLIKPNIEDLAKMFGLEKINTESDIIKYGKKSIEAGAKNVIVSVGAEGSYLFTDKGEAYRSYGVEGKEINSFNSRPAMIAGFLSIYMRKQDIIESYKMAAAAGSATAFVEDLADIELTKEVHEKTVVEEIEL</sequence>
<dbReference type="STRING" id="883114.HMPREF9709_00030"/>
<dbReference type="PANTHER" id="PTHR46566">
    <property type="entry name" value="1-PHOSPHOFRUCTOKINASE-RELATED"/>
    <property type="match status" value="1"/>
</dbReference>
<dbReference type="GO" id="GO:0005988">
    <property type="term" value="P:lactose metabolic process"/>
    <property type="evidence" value="ECO:0007669"/>
    <property type="project" value="UniProtKB-KW"/>
</dbReference>
<comment type="similarity">
    <text evidence="1">Belongs to the carbohydrate kinase pfkB family.</text>
</comment>
<evidence type="ECO:0000256" key="1">
    <source>
        <dbReference type="ARBA" id="ARBA00005380"/>
    </source>
</evidence>
<reference evidence="8 9" key="1">
    <citation type="submission" date="2012-01" db="EMBL/GenBank/DDBJ databases">
        <title>The Genome Sequence of Helcococcus kunzii ATCC 51366.</title>
        <authorList>
            <consortium name="The Broad Institute Genome Sequencing Platform"/>
            <person name="Earl A."/>
            <person name="Ward D."/>
            <person name="Feldgarden M."/>
            <person name="Gevers D."/>
            <person name="Huys G."/>
            <person name="Young S.K."/>
            <person name="Zeng Q."/>
            <person name="Gargeya S."/>
            <person name="Fitzgerald M."/>
            <person name="Haas B."/>
            <person name="Abouelleil A."/>
            <person name="Alvarado L."/>
            <person name="Arachchi H.M."/>
            <person name="Berlin A."/>
            <person name="Chapman S.B."/>
            <person name="Gearin G."/>
            <person name="Goldberg J."/>
            <person name="Griggs A."/>
            <person name="Gujja S."/>
            <person name="Hansen M."/>
            <person name="Heiman D."/>
            <person name="Howarth C."/>
            <person name="Larimer J."/>
            <person name="Lui A."/>
            <person name="MacDonald P.J.P."/>
            <person name="McCowen C."/>
            <person name="Montmayeur A."/>
            <person name="Murphy C."/>
            <person name="Neiman D."/>
            <person name="Pearson M."/>
            <person name="Priest M."/>
            <person name="Roberts A."/>
            <person name="Saif S."/>
            <person name="Shea T."/>
            <person name="Sisk P."/>
            <person name="Stolte C."/>
            <person name="Sykes S."/>
            <person name="Wortman J."/>
            <person name="Nusbaum C."/>
            <person name="Birren B."/>
        </authorList>
    </citation>
    <scope>NUCLEOTIDE SEQUENCE [LARGE SCALE GENOMIC DNA]</scope>
    <source>
        <strain evidence="8 9">ATCC 51366</strain>
    </source>
</reference>
<dbReference type="OrthoDB" id="9801219at2"/>
<keyword evidence="6" id="KW-0423">Lactose metabolism</keyword>
<keyword evidence="4 8" id="KW-0418">Kinase</keyword>
<proteinExistence type="inferred from homology"/>
<dbReference type="UniPathway" id="UPA00704">
    <property type="reaction ID" value="UER00715"/>
</dbReference>
<dbReference type="InterPro" id="IPR002173">
    <property type="entry name" value="Carboh/pur_kinase_PfkB_CS"/>
</dbReference>
<dbReference type="GO" id="GO:0005829">
    <property type="term" value="C:cytosol"/>
    <property type="evidence" value="ECO:0007669"/>
    <property type="project" value="TreeGrafter"/>
</dbReference>
<dbReference type="InterPro" id="IPR011611">
    <property type="entry name" value="PfkB_dom"/>
</dbReference>
<dbReference type="PATRIC" id="fig|883114.3.peg.29"/>
<feature type="domain" description="Carbohydrate kinase PfkB" evidence="7">
    <location>
        <begin position="12"/>
        <end position="283"/>
    </location>
</feature>
<dbReference type="CDD" id="cd01164">
    <property type="entry name" value="FruK_PfkB_like"/>
    <property type="match status" value="1"/>
</dbReference>
<dbReference type="Pfam" id="PF00294">
    <property type="entry name" value="PfkB"/>
    <property type="match status" value="1"/>
</dbReference>
<organism evidence="8 9">
    <name type="scientific">Helcococcus kunzii ATCC 51366</name>
    <dbReference type="NCBI Taxonomy" id="883114"/>
    <lineage>
        <taxon>Bacteria</taxon>
        <taxon>Bacillati</taxon>
        <taxon>Bacillota</taxon>
        <taxon>Tissierellia</taxon>
        <taxon>Tissierellales</taxon>
        <taxon>Peptoniphilaceae</taxon>
        <taxon>Helcococcus</taxon>
    </lineage>
</organism>
<dbReference type="GeneID" id="96998057"/>
<dbReference type="AlphaFoldDB" id="H3NL19"/>
<dbReference type="SUPFAM" id="SSF53613">
    <property type="entry name" value="Ribokinase-like"/>
    <property type="match status" value="1"/>
</dbReference>
<dbReference type="GO" id="GO:2001059">
    <property type="term" value="P:D-tagatose 6-phosphate catabolic process"/>
    <property type="evidence" value="ECO:0007669"/>
    <property type="project" value="UniProtKB-UniPathway"/>
</dbReference>